<evidence type="ECO:0000313" key="1">
    <source>
        <dbReference type="EMBL" id="CAF3852465.1"/>
    </source>
</evidence>
<dbReference type="PANTHER" id="PTHR10063:SF11">
    <property type="entry name" value="RHO GTPASE-ACTIVATING PROTEIN CG5521-RELATED"/>
    <property type="match status" value="1"/>
</dbReference>
<dbReference type="EMBL" id="CAJOAX010004335">
    <property type="protein sequence ID" value="CAF3901094.1"/>
    <property type="molecule type" value="Genomic_DNA"/>
</dbReference>
<evidence type="ECO:0000313" key="3">
    <source>
        <dbReference type="Proteomes" id="UP000663874"/>
    </source>
</evidence>
<evidence type="ECO:0000313" key="2">
    <source>
        <dbReference type="EMBL" id="CAF3901094.1"/>
    </source>
</evidence>
<protein>
    <submittedName>
        <fullName evidence="1">Uncharacterized protein</fullName>
    </submittedName>
</protein>
<organism evidence="1 3">
    <name type="scientific">Rotaria sordida</name>
    <dbReference type="NCBI Taxonomy" id="392033"/>
    <lineage>
        <taxon>Eukaryota</taxon>
        <taxon>Metazoa</taxon>
        <taxon>Spiralia</taxon>
        <taxon>Gnathifera</taxon>
        <taxon>Rotifera</taxon>
        <taxon>Eurotatoria</taxon>
        <taxon>Bdelloidea</taxon>
        <taxon>Philodinida</taxon>
        <taxon>Philodinidae</taxon>
        <taxon>Rotaria</taxon>
    </lineage>
</organism>
<dbReference type="GO" id="GO:0005737">
    <property type="term" value="C:cytoplasm"/>
    <property type="evidence" value="ECO:0007669"/>
    <property type="project" value="TreeGrafter"/>
</dbReference>
<accession>A0A819EI56</accession>
<comment type="caution">
    <text evidence="1">The sequence shown here is derived from an EMBL/GenBank/DDBJ whole genome shotgun (WGS) entry which is preliminary data.</text>
</comment>
<gene>
    <name evidence="1" type="ORF">FNK824_LOCUS18007</name>
    <name evidence="2" type="ORF">OTI717_LOCUS23790</name>
</gene>
<sequence>MFGRAKPSRGDETIQRTKEKILDLTKNPSDRQRYLRILIDQLSIDDLQAFFKTAYQYIFYLFFENFSQVESNITRALSKQNQLELEYVTNLLERILTLLPTFVHQRWQAHCICNVIKRYFVVCNSPQGVARGIRLFLLWYQILGSNAVDDEHTFFKSLIRNWNQTLVGTRSSGEISNTDEQASAAFNEIFRTPPGL</sequence>
<dbReference type="EMBL" id="CAJOBE010002945">
    <property type="protein sequence ID" value="CAF3852465.1"/>
    <property type="molecule type" value="Genomic_DNA"/>
</dbReference>
<dbReference type="GO" id="GO:0005634">
    <property type="term" value="C:nucleus"/>
    <property type="evidence" value="ECO:0007669"/>
    <property type="project" value="InterPro"/>
</dbReference>
<proteinExistence type="predicted"/>
<dbReference type="GO" id="GO:0005096">
    <property type="term" value="F:GTPase activator activity"/>
    <property type="evidence" value="ECO:0007669"/>
    <property type="project" value="InterPro"/>
</dbReference>
<dbReference type="Proteomes" id="UP000663823">
    <property type="component" value="Unassembled WGS sequence"/>
</dbReference>
<dbReference type="AlphaFoldDB" id="A0A819EI56"/>
<name>A0A819EI56_9BILA</name>
<dbReference type="InterPro" id="IPR027107">
    <property type="entry name" value="Tuberin/Ral-act_asu"/>
</dbReference>
<reference evidence="1" key="1">
    <citation type="submission" date="2021-02" db="EMBL/GenBank/DDBJ databases">
        <authorList>
            <person name="Nowell W R."/>
        </authorList>
    </citation>
    <scope>NUCLEOTIDE SEQUENCE</scope>
</reference>
<dbReference type="PANTHER" id="PTHR10063">
    <property type="entry name" value="TUBERIN"/>
    <property type="match status" value="1"/>
</dbReference>
<dbReference type="Proteomes" id="UP000663874">
    <property type="component" value="Unassembled WGS sequence"/>
</dbReference>